<keyword evidence="8 12" id="KW-0406">Ion transport</keyword>
<comment type="caution">
    <text evidence="14">The sequence shown here is derived from an EMBL/GenBank/DDBJ whole genome shotgun (WGS) entry which is preliminary data.</text>
</comment>
<evidence type="ECO:0000313" key="14">
    <source>
        <dbReference type="EMBL" id="KAG6463947.1"/>
    </source>
</evidence>
<keyword evidence="15" id="KW-1185">Reference proteome</keyword>
<name>A0A921ZTJ7_MANSE</name>
<protein>
    <recommendedName>
        <fullName evidence="16">Pickpocket protein 28</fullName>
    </recommendedName>
</protein>
<feature type="transmembrane region" description="Helical" evidence="13">
    <location>
        <begin position="1017"/>
        <end position="1043"/>
    </location>
</feature>
<dbReference type="PANTHER" id="PTHR11690">
    <property type="entry name" value="AMILORIDE-SENSITIVE SODIUM CHANNEL-RELATED"/>
    <property type="match status" value="1"/>
</dbReference>
<evidence type="ECO:0000256" key="9">
    <source>
        <dbReference type="ARBA" id="ARBA00023136"/>
    </source>
</evidence>
<dbReference type="AlphaFoldDB" id="A0A921ZTJ7"/>
<keyword evidence="4 12" id="KW-0894">Sodium channel</keyword>
<evidence type="ECO:0000256" key="13">
    <source>
        <dbReference type="SAM" id="Phobius"/>
    </source>
</evidence>
<feature type="transmembrane region" description="Helical" evidence="13">
    <location>
        <begin position="494"/>
        <end position="520"/>
    </location>
</feature>
<comment type="similarity">
    <text evidence="2 12">Belongs to the amiloride-sensitive sodium channel (TC 1.A.6) family.</text>
</comment>
<keyword evidence="7" id="KW-0915">Sodium</keyword>
<dbReference type="PANTHER" id="PTHR11690:SF288">
    <property type="entry name" value="AMILORIDE-SENSITIVE NA+ CHANNEL-RELATED"/>
    <property type="match status" value="1"/>
</dbReference>
<dbReference type="GO" id="GO:0015280">
    <property type="term" value="F:ligand-gated sodium channel activity"/>
    <property type="evidence" value="ECO:0007669"/>
    <property type="project" value="TreeGrafter"/>
</dbReference>
<evidence type="ECO:0000256" key="6">
    <source>
        <dbReference type="ARBA" id="ARBA00022989"/>
    </source>
</evidence>
<evidence type="ECO:0000256" key="5">
    <source>
        <dbReference type="ARBA" id="ARBA00022692"/>
    </source>
</evidence>
<keyword evidence="3 12" id="KW-0813">Transport</keyword>
<keyword evidence="9 13" id="KW-0472">Membrane</keyword>
<dbReference type="Proteomes" id="UP000791440">
    <property type="component" value="Unassembled WGS sequence"/>
</dbReference>
<feature type="transmembrane region" description="Helical" evidence="13">
    <location>
        <begin position="577"/>
        <end position="594"/>
    </location>
</feature>
<accession>A0A921ZTJ7</accession>
<dbReference type="InterPro" id="IPR001873">
    <property type="entry name" value="ENaC"/>
</dbReference>
<reference evidence="14" key="2">
    <citation type="submission" date="2020-12" db="EMBL/GenBank/DDBJ databases">
        <authorList>
            <person name="Kanost M."/>
        </authorList>
    </citation>
    <scope>NUCLEOTIDE SEQUENCE</scope>
</reference>
<keyword evidence="6 13" id="KW-1133">Transmembrane helix</keyword>
<dbReference type="GO" id="GO:0005886">
    <property type="term" value="C:plasma membrane"/>
    <property type="evidence" value="ECO:0007669"/>
    <property type="project" value="TreeGrafter"/>
</dbReference>
<keyword evidence="5 12" id="KW-0812">Transmembrane</keyword>
<evidence type="ECO:0000256" key="1">
    <source>
        <dbReference type="ARBA" id="ARBA00004141"/>
    </source>
</evidence>
<dbReference type="Pfam" id="PF00858">
    <property type="entry name" value="ASC"/>
    <property type="match status" value="2"/>
</dbReference>
<evidence type="ECO:0000256" key="12">
    <source>
        <dbReference type="RuleBase" id="RU000679"/>
    </source>
</evidence>
<feature type="transmembrane region" description="Helical" evidence="13">
    <location>
        <begin position="58"/>
        <end position="75"/>
    </location>
</feature>
<keyword evidence="10 12" id="KW-0739">Sodium transport</keyword>
<evidence type="ECO:0000256" key="7">
    <source>
        <dbReference type="ARBA" id="ARBA00023053"/>
    </source>
</evidence>
<organism evidence="14 15">
    <name type="scientific">Manduca sexta</name>
    <name type="common">Tobacco hawkmoth</name>
    <name type="synonym">Tobacco hornworm</name>
    <dbReference type="NCBI Taxonomy" id="7130"/>
    <lineage>
        <taxon>Eukaryota</taxon>
        <taxon>Metazoa</taxon>
        <taxon>Ecdysozoa</taxon>
        <taxon>Arthropoda</taxon>
        <taxon>Hexapoda</taxon>
        <taxon>Insecta</taxon>
        <taxon>Pterygota</taxon>
        <taxon>Neoptera</taxon>
        <taxon>Endopterygota</taxon>
        <taxon>Lepidoptera</taxon>
        <taxon>Glossata</taxon>
        <taxon>Ditrysia</taxon>
        <taxon>Bombycoidea</taxon>
        <taxon>Sphingidae</taxon>
        <taxon>Sphinginae</taxon>
        <taxon>Sphingini</taxon>
        <taxon>Manduca</taxon>
    </lineage>
</organism>
<sequence>MEDDSGIATVYNKDCSQKQKKRCKKAILGEQFEDFTKNTSLHGLRFITEREATMVEKMFWLILFLASMGVCLYQIRNVWIKWDTSPVIVSINERLVRVSEVPFPSITICPQRKISKYHNYAKQKQTIYENVSQISDYNRKQFEDISLICNEDTTFEDMSTTWLDRNYSDRDLLRHIDGAMNTHRLMLNFMSECKWRHEILQCSDILNGVYTQEGLCFNFNGLAADDLFRTKQIHKNYSYIQRRKPLKKWSLEGGYEDESFSTYPRRGRQNGAEPDLVILFIEDRSQLDEECNSVYSGQKVYVQHPADMPQSSLYYYAMPPDQTSSFALKYSLVATSDEVKDYTPEIRHCYFPGERYLRYFKVYTENNCRLECLSNYTYNMCGCVGFYMPHNTSNRICTIQSKPCMESVIEKIAETETADISARMCNCLPACNSVEYDAEVLKTKFNIKQHLMNRRNQQSAEYWKNCSFSKLEVYFKSPRFVSMRRSELFGLTDFIANCGGLLGLFLGFSFLSLAEIFYYMTLRIEDEIPTVYDKDCSRKQKKRQKVLVDELQDFARNTTLHGLRYITEKGVSVVEKIFWLILFLLSVSICSYQIRNVWIKWGNTPVIVSINERLVPVSEVPFPSVTICPQSKISKFDYDYSKEKEKISIVHKDISNMSIEARKKFEDVSVICTKFNYIVHSLFRMLNRNYSDELVQNLDEATEIHNVMLMNSSACMWRMESIPCYEIFNKVYTQEGICFNFNALAAEDIFRTKQLQNNYSYLNTTKLLNKWSMEGGYEDDSTEDPYPRRGRENGAYLDLVITMVDDKYNLDKACNSLYSGYKVYVHHPMDMPQSSLYYYAMLPEQTSSLALKFNLVTSSDEIQYYSPEVRHCYFPGERYLRYFQIYTENNCRLECLSNYTYNMCGCVGYYMPYNASDKICTIQSRQCMESVEEILAKRETGDISSRLCKCFPACNNIEYDAEITKAELNVNRFLSSEDSDTSVWDYRNYTFSRLEMYFKSPRFVSMRRSELFGLTDFIANCGGLLGLFLGFSFLSLVEIIYFLTLRLWCNFKRDLKKEKQKNIIKNMKDIQAS</sequence>
<evidence type="ECO:0000256" key="4">
    <source>
        <dbReference type="ARBA" id="ARBA00022461"/>
    </source>
</evidence>
<dbReference type="EMBL" id="JH669066">
    <property type="protein sequence ID" value="KAG6463947.1"/>
    <property type="molecule type" value="Genomic_DNA"/>
</dbReference>
<evidence type="ECO:0000256" key="10">
    <source>
        <dbReference type="ARBA" id="ARBA00023201"/>
    </source>
</evidence>
<reference evidence="14" key="1">
    <citation type="journal article" date="2016" name="Insect Biochem. Mol. Biol.">
        <title>Multifaceted biological insights from a draft genome sequence of the tobacco hornworm moth, Manduca sexta.</title>
        <authorList>
            <person name="Kanost M.R."/>
            <person name="Arrese E.L."/>
            <person name="Cao X."/>
            <person name="Chen Y.R."/>
            <person name="Chellapilla S."/>
            <person name="Goldsmith M.R."/>
            <person name="Grosse-Wilde E."/>
            <person name="Heckel D.G."/>
            <person name="Herndon N."/>
            <person name="Jiang H."/>
            <person name="Papanicolaou A."/>
            <person name="Qu J."/>
            <person name="Soulages J.L."/>
            <person name="Vogel H."/>
            <person name="Walters J."/>
            <person name="Waterhouse R.M."/>
            <person name="Ahn S.J."/>
            <person name="Almeida F.C."/>
            <person name="An C."/>
            <person name="Aqrawi P."/>
            <person name="Bretschneider A."/>
            <person name="Bryant W.B."/>
            <person name="Bucks S."/>
            <person name="Chao H."/>
            <person name="Chevignon G."/>
            <person name="Christen J.M."/>
            <person name="Clarke D.F."/>
            <person name="Dittmer N.T."/>
            <person name="Ferguson L.C.F."/>
            <person name="Garavelou S."/>
            <person name="Gordon K.H.J."/>
            <person name="Gunaratna R.T."/>
            <person name="Han Y."/>
            <person name="Hauser F."/>
            <person name="He Y."/>
            <person name="Heidel-Fischer H."/>
            <person name="Hirsh A."/>
            <person name="Hu Y."/>
            <person name="Jiang H."/>
            <person name="Kalra D."/>
            <person name="Klinner C."/>
            <person name="Konig C."/>
            <person name="Kovar C."/>
            <person name="Kroll A.R."/>
            <person name="Kuwar S.S."/>
            <person name="Lee S.L."/>
            <person name="Lehman R."/>
            <person name="Li K."/>
            <person name="Li Z."/>
            <person name="Liang H."/>
            <person name="Lovelace S."/>
            <person name="Lu Z."/>
            <person name="Mansfield J.H."/>
            <person name="McCulloch K.J."/>
            <person name="Mathew T."/>
            <person name="Morton B."/>
            <person name="Muzny D.M."/>
            <person name="Neunemann D."/>
            <person name="Ongeri F."/>
            <person name="Pauchet Y."/>
            <person name="Pu L.L."/>
            <person name="Pyrousis I."/>
            <person name="Rao X.J."/>
            <person name="Redding A."/>
            <person name="Roesel C."/>
            <person name="Sanchez-Gracia A."/>
            <person name="Schaack S."/>
            <person name="Shukla A."/>
            <person name="Tetreau G."/>
            <person name="Wang Y."/>
            <person name="Xiong G.H."/>
            <person name="Traut W."/>
            <person name="Walsh T.K."/>
            <person name="Worley K.C."/>
            <person name="Wu D."/>
            <person name="Wu W."/>
            <person name="Wu Y.Q."/>
            <person name="Zhang X."/>
            <person name="Zou Z."/>
            <person name="Zucker H."/>
            <person name="Briscoe A.D."/>
            <person name="Burmester T."/>
            <person name="Clem R.J."/>
            <person name="Feyereisen R."/>
            <person name="Grimmelikhuijzen C.J.P."/>
            <person name="Hamodrakas S.J."/>
            <person name="Hansson B.S."/>
            <person name="Huguet E."/>
            <person name="Jermiin L.S."/>
            <person name="Lan Q."/>
            <person name="Lehman H.K."/>
            <person name="Lorenzen M."/>
            <person name="Merzendorfer H."/>
            <person name="Michalopoulos I."/>
            <person name="Morton D.B."/>
            <person name="Muthukrishnan S."/>
            <person name="Oakeshott J.G."/>
            <person name="Palmer W."/>
            <person name="Park Y."/>
            <person name="Passarelli A.L."/>
            <person name="Rozas J."/>
            <person name="Schwartz L.M."/>
            <person name="Smith W."/>
            <person name="Southgate A."/>
            <person name="Vilcinskas A."/>
            <person name="Vogt R."/>
            <person name="Wang P."/>
            <person name="Werren J."/>
            <person name="Yu X.Q."/>
            <person name="Zhou J.J."/>
            <person name="Brown S.J."/>
            <person name="Scherer S.E."/>
            <person name="Richards S."/>
            <person name="Blissard G.W."/>
        </authorList>
    </citation>
    <scope>NUCLEOTIDE SEQUENCE</scope>
</reference>
<evidence type="ECO:0000256" key="2">
    <source>
        <dbReference type="ARBA" id="ARBA00007193"/>
    </source>
</evidence>
<keyword evidence="11 12" id="KW-0407">Ion channel</keyword>
<evidence type="ECO:0000313" key="15">
    <source>
        <dbReference type="Proteomes" id="UP000791440"/>
    </source>
</evidence>
<comment type="subcellular location">
    <subcellularLocation>
        <location evidence="1">Membrane</location>
        <topology evidence="1">Multi-pass membrane protein</topology>
    </subcellularLocation>
</comment>
<evidence type="ECO:0000256" key="11">
    <source>
        <dbReference type="ARBA" id="ARBA00023303"/>
    </source>
</evidence>
<gene>
    <name evidence="14" type="ORF">O3G_MSEX014177</name>
</gene>
<evidence type="ECO:0000256" key="3">
    <source>
        <dbReference type="ARBA" id="ARBA00022448"/>
    </source>
</evidence>
<evidence type="ECO:0008006" key="16">
    <source>
        <dbReference type="Google" id="ProtNLM"/>
    </source>
</evidence>
<proteinExistence type="inferred from homology"/>
<evidence type="ECO:0000256" key="8">
    <source>
        <dbReference type="ARBA" id="ARBA00023065"/>
    </source>
</evidence>